<keyword evidence="7" id="KW-0206">Cytoskeleton</keyword>
<keyword evidence="3" id="KW-0963">Cytoplasm</keyword>
<comment type="subcellular location">
    <subcellularLocation>
        <location evidence="1">Cytoplasm</location>
        <location evidence="1">Cytoskeleton</location>
        <location evidence="1">Flagellum axoneme</location>
    </subcellularLocation>
</comment>
<evidence type="ECO:0000256" key="2">
    <source>
        <dbReference type="ARBA" id="ARBA00006875"/>
    </source>
</evidence>
<reference evidence="11" key="1">
    <citation type="submission" date="2022-03" db="EMBL/GenBank/DDBJ databases">
        <authorList>
            <person name="Lindestad O."/>
        </authorList>
    </citation>
    <scope>NUCLEOTIDE SEQUENCE</scope>
</reference>
<proteinExistence type="inferred from homology"/>
<organism evidence="11 12">
    <name type="scientific">Pararge aegeria aegeria</name>
    <dbReference type="NCBI Taxonomy" id="348720"/>
    <lineage>
        <taxon>Eukaryota</taxon>
        <taxon>Metazoa</taxon>
        <taxon>Ecdysozoa</taxon>
        <taxon>Arthropoda</taxon>
        <taxon>Hexapoda</taxon>
        <taxon>Insecta</taxon>
        <taxon>Pterygota</taxon>
        <taxon>Neoptera</taxon>
        <taxon>Endopterygota</taxon>
        <taxon>Lepidoptera</taxon>
        <taxon>Glossata</taxon>
        <taxon>Ditrysia</taxon>
        <taxon>Papilionoidea</taxon>
        <taxon>Nymphalidae</taxon>
        <taxon>Satyrinae</taxon>
        <taxon>Satyrini</taxon>
        <taxon>Parargina</taxon>
        <taxon>Pararge</taxon>
    </lineage>
</organism>
<evidence type="ECO:0000256" key="1">
    <source>
        <dbReference type="ARBA" id="ARBA00004611"/>
    </source>
</evidence>
<feature type="non-terminal residue" evidence="11">
    <location>
        <position position="1"/>
    </location>
</feature>
<dbReference type="Proteomes" id="UP000838756">
    <property type="component" value="Unassembled WGS sequence"/>
</dbReference>
<keyword evidence="8" id="KW-0966">Cell projection</keyword>
<dbReference type="AlphaFoldDB" id="A0A8S4RPD3"/>
<name>A0A8S4RPD3_9NEOP</name>
<gene>
    <name evidence="11" type="primary">jg27133</name>
    <name evidence="11" type="ORF">PAEG_LOCUS16763</name>
</gene>
<evidence type="ECO:0000256" key="3">
    <source>
        <dbReference type="ARBA" id="ARBA00022490"/>
    </source>
</evidence>
<dbReference type="PANTHER" id="PTHR14517">
    <property type="entry name" value="RIB43A-RELATED"/>
    <property type="match status" value="1"/>
</dbReference>
<dbReference type="InterPro" id="IPR008805">
    <property type="entry name" value="RIB43A"/>
</dbReference>
<evidence type="ECO:0000256" key="9">
    <source>
        <dbReference type="ARBA" id="ARBA00046435"/>
    </source>
</evidence>
<protein>
    <submittedName>
        <fullName evidence="11">Jg27133 protein</fullName>
    </submittedName>
</protein>
<dbReference type="PANTHER" id="PTHR14517:SF6">
    <property type="entry name" value="RE41410P"/>
    <property type="match status" value="1"/>
</dbReference>
<keyword evidence="4" id="KW-0282">Flagellum</keyword>
<evidence type="ECO:0000313" key="11">
    <source>
        <dbReference type="EMBL" id="CAH2240152.1"/>
    </source>
</evidence>
<comment type="similarity">
    <text evidence="2">Belongs to the RIB43A family.</text>
</comment>
<keyword evidence="6" id="KW-0969">Cilium</keyword>
<keyword evidence="12" id="KW-1185">Reference proteome</keyword>
<evidence type="ECO:0000256" key="10">
    <source>
        <dbReference type="SAM" id="MobiDB-lite"/>
    </source>
</evidence>
<accession>A0A8S4RPD3</accession>
<evidence type="ECO:0000256" key="8">
    <source>
        <dbReference type="ARBA" id="ARBA00023273"/>
    </source>
</evidence>
<evidence type="ECO:0000313" key="12">
    <source>
        <dbReference type="Proteomes" id="UP000838756"/>
    </source>
</evidence>
<evidence type="ECO:0000256" key="5">
    <source>
        <dbReference type="ARBA" id="ARBA00023054"/>
    </source>
</evidence>
<evidence type="ECO:0000256" key="4">
    <source>
        <dbReference type="ARBA" id="ARBA00022846"/>
    </source>
</evidence>
<comment type="subunit">
    <text evidence="9">Microtubule inner protein component of sperm flagellar doublet microtubules.</text>
</comment>
<dbReference type="Pfam" id="PF05914">
    <property type="entry name" value="RIB43A"/>
    <property type="match status" value="1"/>
</dbReference>
<evidence type="ECO:0000256" key="6">
    <source>
        <dbReference type="ARBA" id="ARBA00023069"/>
    </source>
</evidence>
<evidence type="ECO:0000256" key="7">
    <source>
        <dbReference type="ARBA" id="ARBA00023212"/>
    </source>
</evidence>
<keyword evidence="5" id="KW-0175">Coiled coil</keyword>
<dbReference type="OrthoDB" id="429119at2759"/>
<feature type="region of interest" description="Disordered" evidence="10">
    <location>
        <begin position="65"/>
        <end position="101"/>
    </location>
</feature>
<dbReference type="EMBL" id="CAKXAJ010025472">
    <property type="protein sequence ID" value="CAH2240152.1"/>
    <property type="molecule type" value="Genomic_DNA"/>
</dbReference>
<sequence>IDVPFIDRQIAEKRAEQDEQNRKNLAFAQQMIKDSNLAVVLEAREKEERRRIDIEIDGYRQRYQRKEDSREFDLNNPEFLKMQLPPRASDGDPVGMSSAQK</sequence>
<comment type="caution">
    <text evidence="11">The sequence shown here is derived from an EMBL/GenBank/DDBJ whole genome shotgun (WGS) entry which is preliminary data.</text>
</comment>